<comment type="caution">
    <text evidence="5">The sequence shown here is derived from an EMBL/GenBank/DDBJ whole genome shotgun (WGS) entry which is preliminary data.</text>
</comment>
<dbReference type="RefSeq" id="WP_118325456.1">
    <property type="nucleotide sequence ID" value="NZ_QRYH01000016.1"/>
</dbReference>
<keyword evidence="3" id="KW-0812">Transmembrane</keyword>
<feature type="transmembrane region" description="Helical" evidence="3">
    <location>
        <begin position="76"/>
        <end position="96"/>
    </location>
</feature>
<feature type="transmembrane region" description="Helical" evidence="3">
    <location>
        <begin position="20"/>
        <end position="39"/>
    </location>
</feature>
<feature type="compositionally biased region" description="Low complexity" evidence="2">
    <location>
        <begin position="561"/>
        <end position="590"/>
    </location>
</feature>
<dbReference type="PANTHER" id="PTHR33392">
    <property type="entry name" value="POLYISOPRENYL-TEICHOIC ACID--PEPTIDOGLYCAN TEICHOIC ACID TRANSFERASE TAGU"/>
    <property type="match status" value="1"/>
</dbReference>
<feature type="region of interest" description="Disordered" evidence="2">
    <location>
        <begin position="561"/>
        <end position="603"/>
    </location>
</feature>
<dbReference type="EMBL" id="QRYQ01000016">
    <property type="protein sequence ID" value="RGU90568.1"/>
    <property type="molecule type" value="Genomic_DNA"/>
</dbReference>
<dbReference type="InterPro" id="IPR004474">
    <property type="entry name" value="LytR_CpsA_psr"/>
</dbReference>
<dbReference type="Gene3D" id="3.40.630.190">
    <property type="entry name" value="LCP protein"/>
    <property type="match status" value="1"/>
</dbReference>
<dbReference type="AlphaFoldDB" id="A0A395W8W4"/>
<evidence type="ECO:0000256" key="1">
    <source>
        <dbReference type="ARBA" id="ARBA00006068"/>
    </source>
</evidence>
<keyword evidence="3" id="KW-0472">Membrane</keyword>
<dbReference type="Proteomes" id="UP000265489">
    <property type="component" value="Unassembled WGS sequence"/>
</dbReference>
<evidence type="ECO:0000256" key="3">
    <source>
        <dbReference type="SAM" id="Phobius"/>
    </source>
</evidence>
<comment type="similarity">
    <text evidence="1">Belongs to the LytR/CpsA/Psr (LCP) family.</text>
</comment>
<feature type="compositionally biased region" description="Acidic residues" evidence="2">
    <location>
        <begin position="591"/>
        <end position="603"/>
    </location>
</feature>
<gene>
    <name evidence="5" type="ORF">DWW32_08400</name>
</gene>
<dbReference type="NCBIfam" id="TIGR00350">
    <property type="entry name" value="lytR_cpsA_psr"/>
    <property type="match status" value="1"/>
</dbReference>
<organism evidence="5 6">
    <name type="scientific">Holdemanella biformis</name>
    <dbReference type="NCBI Taxonomy" id="1735"/>
    <lineage>
        <taxon>Bacteria</taxon>
        <taxon>Bacillati</taxon>
        <taxon>Bacillota</taxon>
        <taxon>Erysipelotrichia</taxon>
        <taxon>Erysipelotrichales</taxon>
        <taxon>Erysipelotrichaceae</taxon>
        <taxon>Holdemanella</taxon>
    </lineage>
</organism>
<accession>A0A395W8W4</accession>
<reference evidence="5 6" key="1">
    <citation type="submission" date="2018-08" db="EMBL/GenBank/DDBJ databases">
        <title>A genome reference for cultivated species of the human gut microbiota.</title>
        <authorList>
            <person name="Zou Y."/>
            <person name="Xue W."/>
            <person name="Luo G."/>
        </authorList>
    </citation>
    <scope>NUCLEOTIDE SEQUENCE [LARGE SCALE GENOMIC DNA]</scope>
    <source>
        <strain evidence="5 6">AF15-20</strain>
    </source>
</reference>
<dbReference type="GeneID" id="66579994"/>
<sequence>MPKKNVKNGKKSNRIISKFLTIFMIVGLALLIFQIIDLNLLPMKLMILVSLVLIILTLIVILMLNFKARKFISRLLMGLIALCMCAGLAFGNYFIFKTDNTFEKVTSLADSKATSTSIVVLKASSIEKEKDLAGAKIGTILDMDKEATNRMLKDLDSDKIKYTTKDYSSLEDLMSAFYYKQVDAICLNEKYRDILHEGGSYFNFQTDSRVVHQNVYYTKVTKKDNPSDPVNNITKDTFTVLVSGNDSYGTLQDSNTRSDANLLLTVNPKTGTILMTSIPRDYYVELVCPDNEEQACPEGSYDKLTHSGLMGVKSTEKTIEKALGITINYNIRINFSSVVSLVDALDGIDLDIKKGEEVDIFYTNSQPGLSVGKHHVDGEIALAFARERHAYADGDNQRVRNQQKVFKAMFKRIVSPKMITNYGKFMDALAVAFDTNLSGDEISKFVKYELNRMPKWKIESYAIVADSDTKFCYQAQSYASVVVQNDIMNEVARKKIQAVIDGKSSETVEDPSGFSQTPDENNAIGNTAELEAMGIINNSGSSSNNSSNDYDYDYDYGNNYDYSYDNSNDYDYSNNYDSSYDDSNYNNPDDNYYEDDSYDDTAG</sequence>
<keyword evidence="3" id="KW-1133">Transmembrane helix</keyword>
<protein>
    <recommendedName>
        <fullName evidence="4">Cell envelope-related transcriptional attenuator domain-containing protein</fullName>
    </recommendedName>
</protein>
<feature type="transmembrane region" description="Helical" evidence="3">
    <location>
        <begin position="45"/>
        <end position="64"/>
    </location>
</feature>
<proteinExistence type="inferred from homology"/>
<evidence type="ECO:0000313" key="5">
    <source>
        <dbReference type="EMBL" id="RGU90568.1"/>
    </source>
</evidence>
<evidence type="ECO:0000256" key="2">
    <source>
        <dbReference type="SAM" id="MobiDB-lite"/>
    </source>
</evidence>
<dbReference type="PANTHER" id="PTHR33392:SF6">
    <property type="entry name" value="POLYISOPRENYL-TEICHOIC ACID--PEPTIDOGLYCAN TEICHOIC ACID TRANSFERASE TAGU"/>
    <property type="match status" value="1"/>
</dbReference>
<dbReference type="InterPro" id="IPR050922">
    <property type="entry name" value="LytR/CpsA/Psr_CW_biosynth"/>
</dbReference>
<dbReference type="Gene3D" id="3.40.190.10">
    <property type="entry name" value="Periplasmic binding protein-like II"/>
    <property type="match status" value="1"/>
</dbReference>
<feature type="region of interest" description="Disordered" evidence="2">
    <location>
        <begin position="501"/>
        <end position="522"/>
    </location>
</feature>
<dbReference type="Pfam" id="PF03816">
    <property type="entry name" value="LytR_cpsA_psr"/>
    <property type="match status" value="1"/>
</dbReference>
<evidence type="ECO:0000313" key="6">
    <source>
        <dbReference type="Proteomes" id="UP000265489"/>
    </source>
</evidence>
<evidence type="ECO:0000259" key="4">
    <source>
        <dbReference type="Pfam" id="PF03816"/>
    </source>
</evidence>
<name>A0A395W8W4_9FIRM</name>
<feature type="domain" description="Cell envelope-related transcriptional attenuator" evidence="4">
    <location>
        <begin position="257"/>
        <end position="413"/>
    </location>
</feature>
<feature type="compositionally biased region" description="Polar residues" evidence="2">
    <location>
        <begin position="513"/>
        <end position="522"/>
    </location>
</feature>